<dbReference type="STRING" id="946362.F2TX02"/>
<keyword evidence="1" id="KW-0863">Zinc-finger</keyword>
<dbReference type="RefSeq" id="XP_004998087.1">
    <property type="nucleotide sequence ID" value="XM_004998030.1"/>
</dbReference>
<sequence length="282" mass="31362">MEEKVCGVCRRQFAAYRCPKCGLPYCSLECYRGEGHVECSEHFYKDQVMTSLTEQRASKEERQQMRDILVRLRDGDQPLDTILTGDEEINDDGNDDDDFDEGEGGSDALDQLRDLVEAAGDLDLNDPDTCEQLWEALTPEQRALFEEQLQSGLLGSSLDVWQPWWQHVPETLQSFQLIQDAATQLLDIAVIPSVPLTLRQLAEESKLQPISQVLKGKQPAAQVVYNMLNVLLAYAHSLRTYNGDTATHTVDIVATMLETSIVLSQAAAVNATRTGAPCTDVA</sequence>
<evidence type="ECO:0000313" key="5">
    <source>
        <dbReference type="Proteomes" id="UP000007799"/>
    </source>
</evidence>
<dbReference type="InterPro" id="IPR039646">
    <property type="entry name" value="ZNHIT2"/>
</dbReference>
<dbReference type="PANTHER" id="PTHR15555:SF0">
    <property type="entry name" value="ZINC FINGER HIT DOMAIN-CONTAINING PROTEIN 2"/>
    <property type="match status" value="1"/>
</dbReference>
<dbReference type="PANTHER" id="PTHR15555">
    <property type="entry name" value="ZINC FINGER HIT DOMAIN CONTAINING PROTEIN 2 PROTEIN FON -RELATED"/>
    <property type="match status" value="1"/>
</dbReference>
<dbReference type="CDD" id="cd23024">
    <property type="entry name" value="zf-HIT_ZNHIT2-3"/>
    <property type="match status" value="1"/>
</dbReference>
<keyword evidence="5" id="KW-1185">Reference proteome</keyword>
<dbReference type="eggNOG" id="KOG4317">
    <property type="taxonomic scope" value="Eukaryota"/>
</dbReference>
<accession>F2TX02</accession>
<name>F2TX02_SALR5</name>
<evidence type="ECO:0000256" key="1">
    <source>
        <dbReference type="PROSITE-ProRule" id="PRU00453"/>
    </source>
</evidence>
<dbReference type="FunCoup" id="F2TX02">
    <property type="interactions" value="369"/>
</dbReference>
<feature type="domain" description="HIT-type" evidence="3">
    <location>
        <begin position="6"/>
        <end position="39"/>
    </location>
</feature>
<dbReference type="GeneID" id="16078683"/>
<dbReference type="AlphaFoldDB" id="F2TX02"/>
<dbReference type="InParanoid" id="F2TX02"/>
<feature type="compositionally biased region" description="Acidic residues" evidence="2">
    <location>
        <begin position="85"/>
        <end position="104"/>
    </location>
</feature>
<evidence type="ECO:0000313" key="4">
    <source>
        <dbReference type="EMBL" id="EGD75911.1"/>
    </source>
</evidence>
<reference evidence="4" key="1">
    <citation type="submission" date="2009-08" db="EMBL/GenBank/DDBJ databases">
        <title>Annotation of Salpingoeca rosetta.</title>
        <authorList>
            <consortium name="The Broad Institute Genome Sequencing Platform"/>
            <person name="Russ C."/>
            <person name="Cuomo C."/>
            <person name="Burger G."/>
            <person name="Gray M.W."/>
            <person name="Holland P.W.H."/>
            <person name="King N."/>
            <person name="Lang F.B.F."/>
            <person name="Roger A.J."/>
            <person name="Ruiz-Trillo I."/>
            <person name="Young S.K."/>
            <person name="Zeng Q."/>
            <person name="Gargeya S."/>
            <person name="Alvarado L."/>
            <person name="Berlin A."/>
            <person name="Chapman S.B."/>
            <person name="Chen Z."/>
            <person name="Freedman E."/>
            <person name="Gellesch M."/>
            <person name="Goldberg J."/>
            <person name="Griggs A."/>
            <person name="Gujja S."/>
            <person name="Heilman E."/>
            <person name="Heiman D."/>
            <person name="Howarth C."/>
            <person name="Mehta T."/>
            <person name="Neiman D."/>
            <person name="Pearson M."/>
            <person name="Roberts A."/>
            <person name="Saif S."/>
            <person name="Shea T."/>
            <person name="Shenoy N."/>
            <person name="Sisk P."/>
            <person name="Stolte C."/>
            <person name="Sykes S."/>
            <person name="White J."/>
            <person name="Yandava C."/>
            <person name="Haas B."/>
            <person name="Nusbaum C."/>
            <person name="Birren B."/>
        </authorList>
    </citation>
    <scope>NUCLEOTIDE SEQUENCE [LARGE SCALE GENOMIC DNA]</scope>
    <source>
        <strain evidence="4">ATCC 50818</strain>
    </source>
</reference>
<dbReference type="EMBL" id="GL832956">
    <property type="protein sequence ID" value="EGD75911.1"/>
    <property type="molecule type" value="Genomic_DNA"/>
</dbReference>
<dbReference type="PROSITE" id="PS51083">
    <property type="entry name" value="ZF_HIT"/>
    <property type="match status" value="1"/>
</dbReference>
<organism evidence="5">
    <name type="scientific">Salpingoeca rosetta (strain ATCC 50818 / BSB-021)</name>
    <dbReference type="NCBI Taxonomy" id="946362"/>
    <lineage>
        <taxon>Eukaryota</taxon>
        <taxon>Choanoflagellata</taxon>
        <taxon>Craspedida</taxon>
        <taxon>Salpingoecidae</taxon>
        <taxon>Salpingoeca</taxon>
    </lineage>
</organism>
<dbReference type="Pfam" id="PF04438">
    <property type="entry name" value="zf-HIT"/>
    <property type="match status" value="1"/>
</dbReference>
<dbReference type="KEGG" id="sre:PTSG_00620"/>
<evidence type="ECO:0000256" key="2">
    <source>
        <dbReference type="SAM" id="MobiDB-lite"/>
    </source>
</evidence>
<dbReference type="SUPFAM" id="SSF144232">
    <property type="entry name" value="HIT/MYND zinc finger-like"/>
    <property type="match status" value="1"/>
</dbReference>
<dbReference type="Proteomes" id="UP000007799">
    <property type="component" value="Unassembled WGS sequence"/>
</dbReference>
<protein>
    <submittedName>
        <fullName evidence="4">ZNHIT2 protein</fullName>
    </submittedName>
</protein>
<dbReference type="InterPro" id="IPR007529">
    <property type="entry name" value="Znf_HIT"/>
</dbReference>
<feature type="region of interest" description="Disordered" evidence="2">
    <location>
        <begin position="78"/>
        <end position="107"/>
    </location>
</feature>
<dbReference type="OMA" id="NDEQESH"/>
<dbReference type="OrthoDB" id="18412at2759"/>
<keyword evidence="1" id="KW-0479">Metal-binding</keyword>
<gene>
    <name evidence="4" type="ORF">PTSG_00620</name>
</gene>
<dbReference type="GO" id="GO:0008270">
    <property type="term" value="F:zinc ion binding"/>
    <property type="evidence" value="ECO:0007669"/>
    <property type="project" value="UniProtKB-UniRule"/>
</dbReference>
<evidence type="ECO:0000259" key="3">
    <source>
        <dbReference type="PROSITE" id="PS51083"/>
    </source>
</evidence>
<proteinExistence type="predicted"/>
<dbReference type="Gene3D" id="3.30.60.190">
    <property type="match status" value="1"/>
</dbReference>
<keyword evidence="1" id="KW-0862">Zinc</keyword>